<evidence type="ECO:0000313" key="9">
    <source>
        <dbReference type="EMBL" id="VBA31577.1"/>
    </source>
</evidence>
<dbReference type="PANTHER" id="PTHR23513">
    <property type="entry name" value="INTEGRAL MEMBRANE EFFLUX PROTEIN-RELATED"/>
    <property type="match status" value="1"/>
</dbReference>
<dbReference type="EMBL" id="UPHL01000006">
    <property type="protein sequence ID" value="VAZ81300.1"/>
    <property type="molecule type" value="Genomic_DNA"/>
</dbReference>
<dbReference type="CDD" id="cd06173">
    <property type="entry name" value="MFS_MefA_like"/>
    <property type="match status" value="1"/>
</dbReference>
<keyword evidence="3 6" id="KW-0812">Transmembrane</keyword>
<evidence type="ECO:0000313" key="11">
    <source>
        <dbReference type="Proteomes" id="UP000271464"/>
    </source>
</evidence>
<dbReference type="Proteomes" id="UP000279331">
    <property type="component" value="Unassembled WGS sequence"/>
</dbReference>
<feature type="transmembrane region" description="Helical" evidence="6">
    <location>
        <begin position="430"/>
        <end position="451"/>
    </location>
</feature>
<reference evidence="7 10" key="1">
    <citation type="submission" date="2017-02" db="EMBL/GenBank/DDBJ databases">
        <title>Mycobacterium kansasii genomes.</title>
        <authorList>
            <person name="Borowka P."/>
            <person name="Strapagiel D."/>
            <person name="Marciniak B."/>
            <person name="Lach J."/>
            <person name="Bakula Z."/>
            <person name="Van Ingen J."/>
            <person name="Safianowska A."/>
            <person name="Brzostek A."/>
            <person name="Dziadek J."/>
            <person name="Jagielski T."/>
        </authorList>
    </citation>
    <scope>NUCLEOTIDE SEQUENCE [LARGE SCALE GENOMIC DNA]</scope>
    <source>
        <strain evidence="7 10">12MK</strain>
    </source>
</reference>
<organism evidence="7 10">
    <name type="scientific">Mycobacterium persicum</name>
    <dbReference type="NCBI Taxonomy" id="1487726"/>
    <lineage>
        <taxon>Bacteria</taxon>
        <taxon>Bacillati</taxon>
        <taxon>Actinomycetota</taxon>
        <taxon>Actinomycetes</taxon>
        <taxon>Mycobacteriales</taxon>
        <taxon>Mycobacteriaceae</taxon>
        <taxon>Mycobacterium</taxon>
    </lineage>
</organism>
<feature type="transmembrane region" description="Helical" evidence="6">
    <location>
        <begin position="119"/>
        <end position="140"/>
    </location>
</feature>
<dbReference type="Proteomes" id="UP000271464">
    <property type="component" value="Unassembled WGS sequence"/>
</dbReference>
<dbReference type="Gene3D" id="1.20.1250.20">
    <property type="entry name" value="MFS general substrate transporter like domains"/>
    <property type="match status" value="1"/>
</dbReference>
<comment type="caution">
    <text evidence="7">The sequence shown here is derived from an EMBL/GenBank/DDBJ whole genome shotgun (WGS) entry which is preliminary data.</text>
</comment>
<dbReference type="GO" id="GO:0005886">
    <property type="term" value="C:plasma membrane"/>
    <property type="evidence" value="ECO:0007669"/>
    <property type="project" value="UniProtKB-SubCell"/>
</dbReference>
<keyword evidence="4 6" id="KW-1133">Transmembrane helix</keyword>
<reference evidence="11 12" key="2">
    <citation type="submission" date="2018-09" db="EMBL/GenBank/DDBJ databases">
        <authorList>
            <person name="Tagini F."/>
        </authorList>
    </citation>
    <scope>NUCLEOTIDE SEQUENCE [LARGE SCALE GENOMIC DNA]</scope>
    <source>
        <strain evidence="9 11">MK4</strain>
        <strain evidence="8 12">MK42</strain>
    </source>
</reference>
<dbReference type="Proteomes" id="UP000192335">
    <property type="component" value="Unassembled WGS sequence"/>
</dbReference>
<keyword evidence="5 6" id="KW-0472">Membrane</keyword>
<feature type="transmembrane region" description="Helical" evidence="6">
    <location>
        <begin position="89"/>
        <end position="112"/>
    </location>
</feature>
<protein>
    <submittedName>
        <fullName evidence="7">MFS transporter</fullName>
    </submittedName>
    <submittedName>
        <fullName evidence="8">MFS-type transporter</fullName>
    </submittedName>
</protein>
<evidence type="ECO:0000313" key="10">
    <source>
        <dbReference type="Proteomes" id="UP000192335"/>
    </source>
</evidence>
<feature type="transmembrane region" description="Helical" evidence="6">
    <location>
        <begin position="215"/>
        <end position="237"/>
    </location>
</feature>
<feature type="transmembrane region" description="Helical" evidence="6">
    <location>
        <begin position="276"/>
        <end position="300"/>
    </location>
</feature>
<gene>
    <name evidence="7" type="ORF">B4U45_14470</name>
    <name evidence="8" type="ORF">LAUMK42_00101</name>
    <name evidence="9" type="ORF">LAUMK4_05506</name>
</gene>
<dbReference type="OrthoDB" id="3688258at2"/>
<proteinExistence type="predicted"/>
<dbReference type="EMBL" id="UPHM01000150">
    <property type="protein sequence ID" value="VBA31577.1"/>
    <property type="molecule type" value="Genomic_DNA"/>
</dbReference>
<evidence type="ECO:0000256" key="1">
    <source>
        <dbReference type="ARBA" id="ARBA00004651"/>
    </source>
</evidence>
<evidence type="ECO:0000313" key="7">
    <source>
        <dbReference type="EMBL" id="ORC07620.1"/>
    </source>
</evidence>
<dbReference type="InterPro" id="IPR036259">
    <property type="entry name" value="MFS_trans_sf"/>
</dbReference>
<evidence type="ECO:0000256" key="6">
    <source>
        <dbReference type="SAM" id="Phobius"/>
    </source>
</evidence>
<feature type="transmembrane region" description="Helical" evidence="6">
    <location>
        <begin position="348"/>
        <end position="374"/>
    </location>
</feature>
<dbReference type="GO" id="GO:0022857">
    <property type="term" value="F:transmembrane transporter activity"/>
    <property type="evidence" value="ECO:0007669"/>
    <property type="project" value="InterPro"/>
</dbReference>
<feature type="transmembrane region" description="Helical" evidence="6">
    <location>
        <begin position="249"/>
        <end position="270"/>
    </location>
</feature>
<evidence type="ECO:0000256" key="4">
    <source>
        <dbReference type="ARBA" id="ARBA00022989"/>
    </source>
</evidence>
<keyword evidence="2" id="KW-1003">Cell membrane</keyword>
<dbReference type="EMBL" id="MWQA01000001">
    <property type="protein sequence ID" value="ORC07620.1"/>
    <property type="molecule type" value="Genomic_DNA"/>
</dbReference>
<dbReference type="PANTHER" id="PTHR23513:SF17">
    <property type="entry name" value="MEMBRANE PROTEIN"/>
    <property type="match status" value="1"/>
</dbReference>
<evidence type="ECO:0000256" key="5">
    <source>
        <dbReference type="ARBA" id="ARBA00023136"/>
    </source>
</evidence>
<name>A0A1X0L9H7_9MYCO</name>
<evidence type="ECO:0000256" key="3">
    <source>
        <dbReference type="ARBA" id="ARBA00022692"/>
    </source>
</evidence>
<dbReference type="AlphaFoldDB" id="A0A1X0L9H7"/>
<dbReference type="InterPro" id="IPR011701">
    <property type="entry name" value="MFS"/>
</dbReference>
<feature type="transmembrane region" description="Helical" evidence="6">
    <location>
        <begin position="312"/>
        <end position="336"/>
    </location>
</feature>
<sequence length="461" mass="48200">MVARYLYCDWVGTARNQHCLRPIVEVGFVIRSQTQASAPAALWRSIRALPDFGRLLQLRIASQFGDGLFQAGLAGALLFNPDRAADPMAIARAFAVLFLPYSLLGPFAGALMDRWDRRLVLVGANIGRLAFIAGIGAILALRGGDLLLLIGALLANGLARFVASGLSASLPHVVPREQVVTMNSVATASGAVGAFLGANFMLLPRWLAGGGDHGAAVVVFTAIVPVLIALLLSLRFAPRVLGPDDTKRAIHGSVVYAVITGWLHGVRTVVQQPTVAAALSGLAAHRMVVGINSLLILLLVHHMKDADVVGFGTALVFFAATGLGAFLANVLTPVLIRRWGRYATANGALIAAATIEIAGAGLVIPIMVACGFLLGVAGQVVKLCADSAMQIDVDDALRGHVFAVQDALFWVSYIASVTVAAALIPDDGHAPTFVLFGSVIYLAGLVVHSIVGRRGQPVNGD</sequence>
<keyword evidence="11" id="KW-1185">Reference proteome</keyword>
<comment type="subcellular location">
    <subcellularLocation>
        <location evidence="1">Cell membrane</location>
        <topology evidence="1">Multi-pass membrane protein</topology>
    </subcellularLocation>
</comment>
<evidence type="ECO:0000313" key="12">
    <source>
        <dbReference type="Proteomes" id="UP000279331"/>
    </source>
</evidence>
<feature type="transmembrane region" description="Helical" evidence="6">
    <location>
        <begin position="146"/>
        <end position="168"/>
    </location>
</feature>
<dbReference type="SUPFAM" id="SSF103473">
    <property type="entry name" value="MFS general substrate transporter"/>
    <property type="match status" value="1"/>
</dbReference>
<accession>A0A1X0L9H7</accession>
<evidence type="ECO:0000313" key="8">
    <source>
        <dbReference type="EMBL" id="VAZ81300.1"/>
    </source>
</evidence>
<feature type="transmembrane region" description="Helical" evidence="6">
    <location>
        <begin position="407"/>
        <end position="424"/>
    </location>
</feature>
<dbReference type="Pfam" id="PF07690">
    <property type="entry name" value="MFS_1"/>
    <property type="match status" value="1"/>
</dbReference>
<feature type="transmembrane region" description="Helical" evidence="6">
    <location>
        <begin position="180"/>
        <end position="203"/>
    </location>
</feature>
<evidence type="ECO:0000256" key="2">
    <source>
        <dbReference type="ARBA" id="ARBA00022475"/>
    </source>
</evidence>